<dbReference type="Pfam" id="PF22062">
    <property type="entry name" value="OB_DPOA2"/>
    <property type="match status" value="1"/>
</dbReference>
<dbReference type="PANTHER" id="PTHR23061:SF12">
    <property type="entry name" value="DNA POLYMERASE ALPHA SUBUNIT B"/>
    <property type="match status" value="1"/>
</dbReference>
<dbReference type="STRING" id="1965070.A0A3S3SNI9"/>
<evidence type="ECO:0000313" key="11">
    <source>
        <dbReference type="Proteomes" id="UP000285301"/>
    </source>
</evidence>
<evidence type="ECO:0000256" key="5">
    <source>
        <dbReference type="ARBA" id="ARBA00023242"/>
    </source>
</evidence>
<keyword evidence="5 6" id="KW-0539">Nucleus</keyword>
<evidence type="ECO:0000259" key="9">
    <source>
        <dbReference type="Pfam" id="PF22062"/>
    </source>
</evidence>
<dbReference type="InterPro" id="IPR043034">
    <property type="entry name" value="DNA_pol_alpha_B_N_sf"/>
</dbReference>
<evidence type="ECO:0000256" key="6">
    <source>
        <dbReference type="PIRNR" id="PIRNR018300"/>
    </source>
</evidence>
<gene>
    <name evidence="10" type="ORF">B4U79_08914</name>
</gene>
<keyword evidence="4 6" id="KW-0235">DNA replication</keyword>
<proteinExistence type="inferred from homology"/>
<keyword evidence="11" id="KW-1185">Reference proteome</keyword>
<evidence type="ECO:0000259" key="8">
    <source>
        <dbReference type="Pfam" id="PF08418"/>
    </source>
</evidence>
<comment type="subcellular location">
    <subcellularLocation>
        <location evidence="1 6">Nucleus</location>
    </subcellularLocation>
</comment>
<evidence type="ECO:0000256" key="4">
    <source>
        <dbReference type="ARBA" id="ARBA00022705"/>
    </source>
</evidence>
<dbReference type="GO" id="GO:0005658">
    <property type="term" value="C:alpha DNA polymerase:primase complex"/>
    <property type="evidence" value="ECO:0007669"/>
    <property type="project" value="TreeGrafter"/>
</dbReference>
<dbReference type="AlphaFoldDB" id="A0A3S3SNI9"/>
<comment type="similarity">
    <text evidence="2 6">Belongs to the DNA polymerase alpha subunit B family.</text>
</comment>
<evidence type="ECO:0000256" key="1">
    <source>
        <dbReference type="ARBA" id="ARBA00004123"/>
    </source>
</evidence>
<evidence type="ECO:0000259" key="7">
    <source>
        <dbReference type="Pfam" id="PF04042"/>
    </source>
</evidence>
<dbReference type="GO" id="GO:0006270">
    <property type="term" value="P:DNA replication initiation"/>
    <property type="evidence" value="ECO:0007669"/>
    <property type="project" value="TreeGrafter"/>
</dbReference>
<evidence type="ECO:0000313" key="10">
    <source>
        <dbReference type="EMBL" id="RWS17792.1"/>
    </source>
</evidence>
<evidence type="ECO:0000256" key="3">
    <source>
        <dbReference type="ARBA" id="ARBA00018596"/>
    </source>
</evidence>
<feature type="domain" description="DNA polymerase alpha subunit B OB" evidence="9">
    <location>
        <begin position="222"/>
        <end position="314"/>
    </location>
</feature>
<accession>A0A3S3SNI9</accession>
<dbReference type="EMBL" id="NCKU01000035">
    <property type="protein sequence ID" value="RWS17792.1"/>
    <property type="molecule type" value="Genomic_DNA"/>
</dbReference>
<dbReference type="Pfam" id="PF04042">
    <property type="entry name" value="DNA_pol_E_B"/>
    <property type="match status" value="1"/>
</dbReference>
<dbReference type="Gene3D" id="1.10.8.530">
    <property type="entry name" value="DNA polymerase alpha-primase, subunit B, N-terminal domain"/>
    <property type="match status" value="1"/>
</dbReference>
<organism evidence="10 11">
    <name type="scientific">Dinothrombium tinctorium</name>
    <dbReference type="NCBI Taxonomy" id="1965070"/>
    <lineage>
        <taxon>Eukaryota</taxon>
        <taxon>Metazoa</taxon>
        <taxon>Ecdysozoa</taxon>
        <taxon>Arthropoda</taxon>
        <taxon>Chelicerata</taxon>
        <taxon>Arachnida</taxon>
        <taxon>Acari</taxon>
        <taxon>Acariformes</taxon>
        <taxon>Trombidiformes</taxon>
        <taxon>Prostigmata</taxon>
        <taxon>Anystina</taxon>
        <taxon>Parasitengona</taxon>
        <taxon>Trombidioidea</taxon>
        <taxon>Trombidiidae</taxon>
        <taxon>Dinothrombium</taxon>
    </lineage>
</organism>
<dbReference type="InterPro" id="IPR054300">
    <property type="entry name" value="OB_DPOA2"/>
</dbReference>
<feature type="domain" description="DNA polymerase alpha subunit B N-terminal" evidence="8">
    <location>
        <begin position="15"/>
        <end position="83"/>
    </location>
</feature>
<comment type="caution">
    <text evidence="10">The sequence shown here is derived from an EMBL/GenBank/DDBJ whole genome shotgun (WGS) entry which is preliminary data.</text>
</comment>
<dbReference type="GO" id="GO:0003677">
    <property type="term" value="F:DNA binding"/>
    <property type="evidence" value="ECO:0007669"/>
    <property type="project" value="InterPro"/>
</dbReference>
<dbReference type="InterPro" id="IPR013627">
    <property type="entry name" value="Pol_alpha_B_N"/>
</dbReference>
<dbReference type="InterPro" id="IPR016722">
    <property type="entry name" value="DNA_pol_alpha_bsu"/>
</dbReference>
<dbReference type="PIRSF" id="PIRSF018300">
    <property type="entry name" value="DNA_pol_alph_2"/>
    <property type="match status" value="1"/>
</dbReference>
<reference evidence="10 11" key="1">
    <citation type="journal article" date="2018" name="Gigascience">
        <title>Genomes of trombidid mites reveal novel predicted allergens and laterally-transferred genes associated with secondary metabolism.</title>
        <authorList>
            <person name="Dong X."/>
            <person name="Chaisiri K."/>
            <person name="Xia D."/>
            <person name="Armstrong S.D."/>
            <person name="Fang Y."/>
            <person name="Donnelly M.J."/>
            <person name="Kadowaki T."/>
            <person name="McGarry J.W."/>
            <person name="Darby A.C."/>
            <person name="Makepeace B.L."/>
        </authorList>
    </citation>
    <scope>NUCLEOTIDE SEQUENCE [LARGE SCALE GENOMIC DNA]</scope>
    <source>
        <strain evidence="10">UoL-WK</strain>
    </source>
</reference>
<dbReference type="PANTHER" id="PTHR23061">
    <property type="entry name" value="DNA POLYMERASE 2 ALPHA 70 KDA SUBUNIT"/>
    <property type="match status" value="1"/>
</dbReference>
<evidence type="ECO:0000256" key="2">
    <source>
        <dbReference type="ARBA" id="ARBA00007299"/>
    </source>
</evidence>
<dbReference type="InterPro" id="IPR007185">
    <property type="entry name" value="DNA_pol_a/d/e_bsu"/>
</dbReference>
<protein>
    <recommendedName>
        <fullName evidence="3 6">DNA polymerase alpha subunit B</fullName>
    </recommendedName>
</protein>
<feature type="domain" description="DNA polymerase alpha/delta/epsilon subunit B" evidence="7">
    <location>
        <begin position="339"/>
        <end position="538"/>
    </location>
</feature>
<name>A0A3S3SNI9_9ACAR</name>
<dbReference type="Proteomes" id="UP000285301">
    <property type="component" value="Unassembled WGS sequence"/>
</dbReference>
<comment type="function">
    <text evidence="6">Accessory subunit of the DNA polymerase alpha complex (also known as the alpha DNA polymerase-primase complex) which plays an essential role in the initiation of DNA synthesis.</text>
</comment>
<dbReference type="OrthoDB" id="336885at2759"/>
<dbReference type="Gene3D" id="3.60.21.60">
    <property type="match status" value="2"/>
</dbReference>
<sequence length="582" mass="67290">MHENEQQSHSLVTNEDIVHAMDAFGIVPSEQLVARVKDLCLIYEYDADTLVSMWVFFAQQKKYATDSMDFTRIEHFEREVLHRNAVSVQTEKMKAPQKKQQVSKNNSSKFETSLLFNEYGADLSDDFVLNDTAHENSEIKSDVKTENSEMKFEKAEQVDGEIFYKRVDNYYGESLETKQWMNKLNHIYEIHPFDRNFYVKNAYRFMQLNIHHCAELMHSFFNYISEAIKNNCEFDSFGNLNVESSEECYFIGRIVKENLDGKQNDKCLRFEGGPTSKRRAFLDLSQLFDYSLIPGQIVTFKSTYDFQNGLKPSEIIDETISINDFSKEELNLSEPLQLVVASGPYFPTKTDDYELLNKLLSYVKKTKPHFIILMGPFVDSKNDFILSNRDIDELFNDLMNTINFHLFGTNIKAIIVPSLRDFNHDCIFPSPPFQGNWPQLYLASNPCLLNIAGIVIAVNSVDVLFHMIRSEFSRTSGDPEPGLRMKLLCRHLLSQQSFYPLYPPDPEVNMEYQKLEYIHLPVTPHLFLLTSKLKNFAKSVDGCVFVNSESLAKGHFSRIRIECLQGHIGSIDQHVNVEILKI</sequence>
<dbReference type="Pfam" id="PF08418">
    <property type="entry name" value="Pol_alpha_B_N"/>
    <property type="match status" value="1"/>
</dbReference>